<keyword evidence="2" id="KW-1185">Reference proteome</keyword>
<name>A0ACB9EW34_9ASTR</name>
<reference evidence="1 2" key="2">
    <citation type="journal article" date="2022" name="Mol. Ecol. Resour.">
        <title>The genomes of chicory, endive, great burdock and yacon provide insights into Asteraceae paleo-polyploidization history and plant inulin production.</title>
        <authorList>
            <person name="Fan W."/>
            <person name="Wang S."/>
            <person name="Wang H."/>
            <person name="Wang A."/>
            <person name="Jiang F."/>
            <person name="Liu H."/>
            <person name="Zhao H."/>
            <person name="Xu D."/>
            <person name="Zhang Y."/>
        </authorList>
    </citation>
    <scope>NUCLEOTIDE SEQUENCE [LARGE SCALE GENOMIC DNA]</scope>
    <source>
        <strain evidence="2">cv. Yunnan</strain>
        <tissue evidence="1">Leaves</tissue>
    </source>
</reference>
<dbReference type="EMBL" id="CM042034">
    <property type="protein sequence ID" value="KAI3763154.1"/>
    <property type="molecule type" value="Genomic_DNA"/>
</dbReference>
<proteinExistence type="predicted"/>
<organism evidence="1 2">
    <name type="scientific">Smallanthus sonchifolius</name>
    <dbReference type="NCBI Taxonomy" id="185202"/>
    <lineage>
        <taxon>Eukaryota</taxon>
        <taxon>Viridiplantae</taxon>
        <taxon>Streptophyta</taxon>
        <taxon>Embryophyta</taxon>
        <taxon>Tracheophyta</taxon>
        <taxon>Spermatophyta</taxon>
        <taxon>Magnoliopsida</taxon>
        <taxon>eudicotyledons</taxon>
        <taxon>Gunneridae</taxon>
        <taxon>Pentapetalae</taxon>
        <taxon>asterids</taxon>
        <taxon>campanulids</taxon>
        <taxon>Asterales</taxon>
        <taxon>Asteraceae</taxon>
        <taxon>Asteroideae</taxon>
        <taxon>Heliantheae alliance</taxon>
        <taxon>Millerieae</taxon>
        <taxon>Smallanthus</taxon>
    </lineage>
</organism>
<accession>A0ACB9EW34</accession>
<gene>
    <name evidence="1" type="ORF">L1987_53605</name>
</gene>
<dbReference type="Proteomes" id="UP001056120">
    <property type="component" value="Linkage Group LG17"/>
</dbReference>
<reference evidence="2" key="1">
    <citation type="journal article" date="2022" name="Mol. Ecol. Resour.">
        <title>The genomes of chicory, endive, great burdock and yacon provide insights into Asteraceae palaeo-polyploidization history and plant inulin production.</title>
        <authorList>
            <person name="Fan W."/>
            <person name="Wang S."/>
            <person name="Wang H."/>
            <person name="Wang A."/>
            <person name="Jiang F."/>
            <person name="Liu H."/>
            <person name="Zhao H."/>
            <person name="Xu D."/>
            <person name="Zhang Y."/>
        </authorList>
    </citation>
    <scope>NUCLEOTIDE SEQUENCE [LARGE SCALE GENOMIC DNA]</scope>
    <source>
        <strain evidence="2">cv. Yunnan</strain>
    </source>
</reference>
<evidence type="ECO:0000313" key="2">
    <source>
        <dbReference type="Proteomes" id="UP001056120"/>
    </source>
</evidence>
<comment type="caution">
    <text evidence="1">The sequence shown here is derived from an EMBL/GenBank/DDBJ whole genome shotgun (WGS) entry which is preliminary data.</text>
</comment>
<protein>
    <submittedName>
        <fullName evidence="1">Uncharacterized protein</fullName>
    </submittedName>
</protein>
<sequence>MVLVDPYTMARAKMSSPLDMLETSCTRLVRRMVNLPRAISRAVDQGHRRRKEKQQPISSPKCSPLPPPLPSTGSLHFQ</sequence>
<evidence type="ECO:0000313" key="1">
    <source>
        <dbReference type="EMBL" id="KAI3763154.1"/>
    </source>
</evidence>